<dbReference type="GO" id="GO:0003676">
    <property type="term" value="F:nucleic acid binding"/>
    <property type="evidence" value="ECO:0007669"/>
    <property type="project" value="InterPro"/>
</dbReference>
<organism evidence="3 4">
    <name type="scientific">Pontibacter qinzhouensis</name>
    <dbReference type="NCBI Taxonomy" id="2603253"/>
    <lineage>
        <taxon>Bacteria</taxon>
        <taxon>Pseudomonadati</taxon>
        <taxon>Bacteroidota</taxon>
        <taxon>Cytophagia</taxon>
        <taxon>Cytophagales</taxon>
        <taxon>Hymenobacteraceae</taxon>
        <taxon>Pontibacter</taxon>
    </lineage>
</organism>
<dbReference type="Pfam" id="PF00313">
    <property type="entry name" value="CSD"/>
    <property type="match status" value="1"/>
</dbReference>
<sequence length="152" mass="17068">MGRSQETFSKKENEKKRHKKKQDKEQKKEERKANASKGQSLDDMLAYVDENGNISTTPPDPTKKKKVIKQEDIQIGISKQEAADPADVIRKGTVAFFNESKGYGFIKDQETQESVFVHVNGLLSTIKENDRVTFEVEMGPKGPNAVKVKLAS</sequence>
<evidence type="ECO:0000313" key="4">
    <source>
        <dbReference type="Proteomes" id="UP000321926"/>
    </source>
</evidence>
<accession>A0A5C8J483</accession>
<feature type="domain" description="CSD" evidence="2">
    <location>
        <begin position="89"/>
        <end position="150"/>
    </location>
</feature>
<dbReference type="EMBL" id="VRTY01000101">
    <property type="protein sequence ID" value="TXK31148.1"/>
    <property type="molecule type" value="Genomic_DNA"/>
</dbReference>
<evidence type="ECO:0000313" key="3">
    <source>
        <dbReference type="EMBL" id="TXK31148.1"/>
    </source>
</evidence>
<comment type="caution">
    <text evidence="3">The sequence shown here is derived from an EMBL/GenBank/DDBJ whole genome shotgun (WGS) entry which is preliminary data.</text>
</comment>
<feature type="compositionally biased region" description="Basic and acidic residues" evidence="1">
    <location>
        <begin position="22"/>
        <end position="33"/>
    </location>
</feature>
<dbReference type="PROSITE" id="PS51857">
    <property type="entry name" value="CSD_2"/>
    <property type="match status" value="1"/>
</dbReference>
<dbReference type="OrthoDB" id="1493235at2"/>
<gene>
    <name evidence="3" type="ORF">FVR03_19895</name>
</gene>
<reference evidence="3 4" key="1">
    <citation type="submission" date="2019-08" db="EMBL/GenBank/DDBJ databases">
        <authorList>
            <person name="Shi S."/>
        </authorList>
    </citation>
    <scope>NUCLEOTIDE SEQUENCE [LARGE SCALE GENOMIC DNA]</scope>
    <source>
        <strain evidence="3 4">GY10130</strain>
    </source>
</reference>
<dbReference type="PANTHER" id="PTHR11544">
    <property type="entry name" value="COLD SHOCK DOMAIN CONTAINING PROTEINS"/>
    <property type="match status" value="1"/>
</dbReference>
<dbReference type="InterPro" id="IPR012340">
    <property type="entry name" value="NA-bd_OB-fold"/>
</dbReference>
<dbReference type="CDD" id="cd04458">
    <property type="entry name" value="CSP_CDS"/>
    <property type="match status" value="1"/>
</dbReference>
<name>A0A5C8J483_9BACT</name>
<proteinExistence type="predicted"/>
<dbReference type="InterPro" id="IPR002059">
    <property type="entry name" value="CSP_DNA-bd"/>
</dbReference>
<dbReference type="GO" id="GO:0005829">
    <property type="term" value="C:cytosol"/>
    <property type="evidence" value="ECO:0007669"/>
    <property type="project" value="UniProtKB-ARBA"/>
</dbReference>
<dbReference type="AlphaFoldDB" id="A0A5C8J483"/>
<protein>
    <submittedName>
        <fullName evidence="3">Cold shock domain-containing protein</fullName>
    </submittedName>
</protein>
<dbReference type="Gene3D" id="2.40.50.140">
    <property type="entry name" value="Nucleic acid-binding proteins"/>
    <property type="match status" value="1"/>
</dbReference>
<dbReference type="PRINTS" id="PR00050">
    <property type="entry name" value="COLDSHOCK"/>
</dbReference>
<keyword evidence="4" id="KW-1185">Reference proteome</keyword>
<dbReference type="SUPFAM" id="SSF50249">
    <property type="entry name" value="Nucleic acid-binding proteins"/>
    <property type="match status" value="1"/>
</dbReference>
<evidence type="ECO:0000259" key="2">
    <source>
        <dbReference type="PROSITE" id="PS51857"/>
    </source>
</evidence>
<feature type="region of interest" description="Disordered" evidence="1">
    <location>
        <begin position="1"/>
        <end position="45"/>
    </location>
</feature>
<dbReference type="RefSeq" id="WP_147923526.1">
    <property type="nucleotide sequence ID" value="NZ_VRTY01000101.1"/>
</dbReference>
<evidence type="ECO:0000256" key="1">
    <source>
        <dbReference type="SAM" id="MobiDB-lite"/>
    </source>
</evidence>
<dbReference type="Proteomes" id="UP000321926">
    <property type="component" value="Unassembled WGS sequence"/>
</dbReference>
<dbReference type="InterPro" id="IPR011129">
    <property type="entry name" value="CSD"/>
</dbReference>
<dbReference type="SMART" id="SM00357">
    <property type="entry name" value="CSP"/>
    <property type="match status" value="1"/>
</dbReference>
<dbReference type="InterPro" id="IPR050181">
    <property type="entry name" value="Cold_shock_domain"/>
</dbReference>